<organism evidence="1 2">
    <name type="scientific">Cercospora zeae-maydis SCOH1-5</name>
    <dbReference type="NCBI Taxonomy" id="717836"/>
    <lineage>
        <taxon>Eukaryota</taxon>
        <taxon>Fungi</taxon>
        <taxon>Dikarya</taxon>
        <taxon>Ascomycota</taxon>
        <taxon>Pezizomycotina</taxon>
        <taxon>Dothideomycetes</taxon>
        <taxon>Dothideomycetidae</taxon>
        <taxon>Mycosphaerellales</taxon>
        <taxon>Mycosphaerellaceae</taxon>
        <taxon>Cercospora</taxon>
    </lineage>
</organism>
<dbReference type="EMBL" id="ML992681">
    <property type="protein sequence ID" value="KAF2210359.1"/>
    <property type="molecule type" value="Genomic_DNA"/>
</dbReference>
<gene>
    <name evidence="1" type="ORF">CERZMDRAFT_99423</name>
</gene>
<proteinExistence type="predicted"/>
<protein>
    <submittedName>
        <fullName evidence="1">Uncharacterized protein</fullName>
    </submittedName>
</protein>
<accession>A0A6A6FAC8</accession>
<dbReference type="Proteomes" id="UP000799539">
    <property type="component" value="Unassembled WGS sequence"/>
</dbReference>
<dbReference type="AlphaFoldDB" id="A0A6A6FAC8"/>
<keyword evidence="2" id="KW-1185">Reference proteome</keyword>
<sequence>MNSITKLSIMAAAANAAPQFVPNFPLGNGFPFGQGFPFNNVPGNNGGGAGTTPSNPAPTCAGLPFVIPAQTLQGFTFAPYVTIPSFTIPARTLTLSGICDSSVTLPLPTTTTTTTTTTGLAIPITTTTIGLPIPITTTTLSLPLQITTTLPVTLPITTTLPVTLPITTTLPVTLPITTTLPADLPTETLIAIGAEGTEVAFNLLQDVAIDGTLLDSIALVPDTGLALGKRQEDQSAAAQQACANLCAEDDRCDAFQSFLNDLNEQQCELKAALGALTTLIGSVVGFKGDDILPALPTTVTTTTTAALPLATDDLPTDGLTTDTLPLSTDDLPALPTGGLGGLLGL</sequence>
<dbReference type="OrthoDB" id="3650980at2759"/>
<name>A0A6A6FAC8_9PEZI</name>
<evidence type="ECO:0000313" key="1">
    <source>
        <dbReference type="EMBL" id="KAF2210359.1"/>
    </source>
</evidence>
<evidence type="ECO:0000313" key="2">
    <source>
        <dbReference type="Proteomes" id="UP000799539"/>
    </source>
</evidence>
<reference evidence="1" key="1">
    <citation type="journal article" date="2020" name="Stud. Mycol.">
        <title>101 Dothideomycetes genomes: a test case for predicting lifestyles and emergence of pathogens.</title>
        <authorList>
            <person name="Haridas S."/>
            <person name="Albert R."/>
            <person name="Binder M."/>
            <person name="Bloem J."/>
            <person name="Labutti K."/>
            <person name="Salamov A."/>
            <person name="Andreopoulos B."/>
            <person name="Baker S."/>
            <person name="Barry K."/>
            <person name="Bills G."/>
            <person name="Bluhm B."/>
            <person name="Cannon C."/>
            <person name="Castanera R."/>
            <person name="Culley D."/>
            <person name="Daum C."/>
            <person name="Ezra D."/>
            <person name="Gonzalez J."/>
            <person name="Henrissat B."/>
            <person name="Kuo A."/>
            <person name="Liang C."/>
            <person name="Lipzen A."/>
            <person name="Lutzoni F."/>
            <person name="Magnuson J."/>
            <person name="Mondo S."/>
            <person name="Nolan M."/>
            <person name="Ohm R."/>
            <person name="Pangilinan J."/>
            <person name="Park H.-J."/>
            <person name="Ramirez L."/>
            <person name="Alfaro M."/>
            <person name="Sun H."/>
            <person name="Tritt A."/>
            <person name="Yoshinaga Y."/>
            <person name="Zwiers L.-H."/>
            <person name="Turgeon B."/>
            <person name="Goodwin S."/>
            <person name="Spatafora J."/>
            <person name="Crous P."/>
            <person name="Grigoriev I."/>
        </authorList>
    </citation>
    <scope>NUCLEOTIDE SEQUENCE</scope>
    <source>
        <strain evidence="1">SCOH1-5</strain>
    </source>
</reference>